<sequence length="123" mass="14150">MKSTMANLWHLIRGVQISDLGNKQFSFKFFHKMDLDRRLLRDNWGTFWGSFWNMILKVLVEFRRAVAMHSVWFIEDNDGGGFGSNSQQPNLGSGTQERVWRDLGVRLDLMLGLNLEGGNSSRG</sequence>
<evidence type="ECO:0000313" key="1">
    <source>
        <dbReference type="EMBL" id="MBA0602727.1"/>
    </source>
</evidence>
<evidence type="ECO:0008006" key="3">
    <source>
        <dbReference type="Google" id="ProtNLM"/>
    </source>
</evidence>
<dbReference type="Proteomes" id="UP000593578">
    <property type="component" value="Unassembled WGS sequence"/>
</dbReference>
<dbReference type="AlphaFoldDB" id="A0A7J8QMC4"/>
<reference evidence="1 2" key="1">
    <citation type="journal article" date="2019" name="Genome Biol. Evol.">
        <title>Insights into the evolution of the New World diploid cottons (Gossypium, subgenus Houzingenia) based on genome sequencing.</title>
        <authorList>
            <person name="Grover C.E."/>
            <person name="Arick M.A. 2nd"/>
            <person name="Thrash A."/>
            <person name="Conover J.L."/>
            <person name="Sanders W.S."/>
            <person name="Peterson D.G."/>
            <person name="Frelichowski J.E."/>
            <person name="Scheffler J.A."/>
            <person name="Scheffler B.E."/>
            <person name="Wendel J.F."/>
        </authorList>
    </citation>
    <scope>NUCLEOTIDE SEQUENCE [LARGE SCALE GENOMIC DNA]</scope>
    <source>
        <strain evidence="1">8</strain>
        <tissue evidence="1">Leaf</tissue>
    </source>
</reference>
<feature type="non-terminal residue" evidence="1">
    <location>
        <position position="123"/>
    </location>
</feature>
<organism evidence="1 2">
    <name type="scientific">Gossypium raimondii</name>
    <name type="common">Peruvian cotton</name>
    <name type="synonym">Gossypium klotzschianum subsp. raimondii</name>
    <dbReference type="NCBI Taxonomy" id="29730"/>
    <lineage>
        <taxon>Eukaryota</taxon>
        <taxon>Viridiplantae</taxon>
        <taxon>Streptophyta</taxon>
        <taxon>Embryophyta</taxon>
        <taxon>Tracheophyta</taxon>
        <taxon>Spermatophyta</taxon>
        <taxon>Magnoliopsida</taxon>
        <taxon>eudicotyledons</taxon>
        <taxon>Gunneridae</taxon>
        <taxon>Pentapetalae</taxon>
        <taxon>rosids</taxon>
        <taxon>malvids</taxon>
        <taxon>Malvales</taxon>
        <taxon>Malvaceae</taxon>
        <taxon>Malvoideae</taxon>
        <taxon>Gossypium</taxon>
    </lineage>
</organism>
<evidence type="ECO:0000313" key="2">
    <source>
        <dbReference type="Proteomes" id="UP000593578"/>
    </source>
</evidence>
<protein>
    <recommendedName>
        <fullName evidence="3">DUF4283 domain-containing protein</fullName>
    </recommendedName>
</protein>
<dbReference type="EMBL" id="JABEZZ010000013">
    <property type="protein sequence ID" value="MBA0602727.1"/>
    <property type="molecule type" value="Genomic_DNA"/>
</dbReference>
<proteinExistence type="predicted"/>
<accession>A0A7J8QMC4</accession>
<comment type="caution">
    <text evidence="1">The sequence shown here is derived from an EMBL/GenBank/DDBJ whole genome shotgun (WGS) entry which is preliminary data.</text>
</comment>
<name>A0A7J8QMC4_GOSRA</name>
<gene>
    <name evidence="1" type="ORF">Gorai_002898</name>
</gene>